<sequence length="124" mass="12696">MLLFSFSLASFALLSNKNLVSENSQNTHENDSVVGDDSSGMNKSKYTTALTGGNGGGRSGGDGEQSNSSPQGGNGVIPVYAAGAAAAQRRNHKGDAATCSPCWKGGFAIFIVIVLSSLLLQIPM</sequence>
<reference evidence="3 4" key="1">
    <citation type="journal article" date="2016" name="Sci. Rep.">
        <title>The genome sequence of the outbreeding globe artichoke constructed de novo incorporating a phase-aware low-pass sequencing strategy of F1 progeny.</title>
        <authorList>
            <person name="Scaglione D."/>
            <person name="Reyes-Chin-Wo S."/>
            <person name="Acquadro A."/>
            <person name="Froenicke L."/>
            <person name="Portis E."/>
            <person name="Beitel C."/>
            <person name="Tirone M."/>
            <person name="Mauro R."/>
            <person name="Lo Monaco A."/>
            <person name="Mauromicale G."/>
            <person name="Faccioli P."/>
            <person name="Cattivelli L."/>
            <person name="Rieseberg L."/>
            <person name="Michelmore R."/>
            <person name="Lanteri S."/>
        </authorList>
    </citation>
    <scope>NUCLEOTIDE SEQUENCE [LARGE SCALE GENOMIC DNA]</scope>
    <source>
        <strain evidence="3">2C</strain>
    </source>
</reference>
<dbReference type="OMA" id="TRENKGV"/>
<gene>
    <name evidence="3" type="ORF">Ccrd_014213</name>
</gene>
<keyword evidence="4" id="KW-1185">Reference proteome</keyword>
<feature type="signal peptide" evidence="2">
    <location>
        <begin position="1"/>
        <end position="17"/>
    </location>
</feature>
<dbReference type="PANTHER" id="PTHR36245">
    <property type="entry name" value="GLYCINE-RICH PROTEIN DOT1-LIKE"/>
    <property type="match status" value="1"/>
</dbReference>
<organism evidence="3 4">
    <name type="scientific">Cynara cardunculus var. scolymus</name>
    <name type="common">Globe artichoke</name>
    <name type="synonym">Cynara scolymus</name>
    <dbReference type="NCBI Taxonomy" id="59895"/>
    <lineage>
        <taxon>Eukaryota</taxon>
        <taxon>Viridiplantae</taxon>
        <taxon>Streptophyta</taxon>
        <taxon>Embryophyta</taxon>
        <taxon>Tracheophyta</taxon>
        <taxon>Spermatophyta</taxon>
        <taxon>Magnoliopsida</taxon>
        <taxon>eudicotyledons</taxon>
        <taxon>Gunneridae</taxon>
        <taxon>Pentapetalae</taxon>
        <taxon>asterids</taxon>
        <taxon>campanulids</taxon>
        <taxon>Asterales</taxon>
        <taxon>Asteraceae</taxon>
        <taxon>Carduoideae</taxon>
        <taxon>Cardueae</taxon>
        <taxon>Carduinae</taxon>
        <taxon>Cynara</taxon>
    </lineage>
</organism>
<accession>A0A118K4F6</accession>
<evidence type="ECO:0000313" key="3">
    <source>
        <dbReference type="EMBL" id="KVI07395.1"/>
    </source>
</evidence>
<feature type="compositionally biased region" description="Polar residues" evidence="1">
    <location>
        <begin position="39"/>
        <end position="51"/>
    </location>
</feature>
<dbReference type="EMBL" id="LEKV01001507">
    <property type="protein sequence ID" value="KVI07395.1"/>
    <property type="molecule type" value="Genomic_DNA"/>
</dbReference>
<evidence type="ECO:0000313" key="4">
    <source>
        <dbReference type="Proteomes" id="UP000243975"/>
    </source>
</evidence>
<feature type="region of interest" description="Disordered" evidence="1">
    <location>
        <begin position="22"/>
        <end position="76"/>
    </location>
</feature>
<comment type="caution">
    <text evidence="3">The sequence shown here is derived from an EMBL/GenBank/DDBJ whole genome shotgun (WGS) entry which is preliminary data.</text>
</comment>
<keyword evidence="2" id="KW-0732">Signal</keyword>
<dbReference type="Gramene" id="KVI07395">
    <property type="protein sequence ID" value="KVI07395"/>
    <property type="gene ID" value="Ccrd_014213"/>
</dbReference>
<evidence type="ECO:0000256" key="1">
    <source>
        <dbReference type="SAM" id="MobiDB-lite"/>
    </source>
</evidence>
<dbReference type="PANTHER" id="PTHR36245:SF5">
    <property type="entry name" value="GLYCINE-RICH PROTEIN DOT1-LIKE"/>
    <property type="match status" value="1"/>
</dbReference>
<protein>
    <submittedName>
        <fullName evidence="3">Uncharacterized protein</fullName>
    </submittedName>
</protein>
<name>A0A118K4F6_CYNCS</name>
<dbReference type="AlphaFoldDB" id="A0A118K4F6"/>
<feature type="compositionally biased region" description="Gly residues" evidence="1">
    <location>
        <begin position="52"/>
        <end position="63"/>
    </location>
</feature>
<proteinExistence type="predicted"/>
<evidence type="ECO:0000256" key="2">
    <source>
        <dbReference type="SAM" id="SignalP"/>
    </source>
</evidence>
<feature type="chain" id="PRO_5007159952" evidence="2">
    <location>
        <begin position="18"/>
        <end position="124"/>
    </location>
</feature>
<dbReference type="Proteomes" id="UP000243975">
    <property type="component" value="Unassembled WGS sequence"/>
</dbReference>